<evidence type="ECO:0000256" key="5">
    <source>
        <dbReference type="ARBA" id="ARBA00057947"/>
    </source>
</evidence>
<feature type="compositionally biased region" description="Basic residues" evidence="7">
    <location>
        <begin position="503"/>
        <end position="522"/>
    </location>
</feature>
<evidence type="ECO:0000256" key="3">
    <source>
        <dbReference type="ARBA" id="ARBA00023125"/>
    </source>
</evidence>
<dbReference type="GO" id="GO:0051455">
    <property type="term" value="P:spindle attachment to meiosis I kinetochore"/>
    <property type="evidence" value="ECO:0007669"/>
    <property type="project" value="TreeGrafter"/>
</dbReference>
<dbReference type="PANTHER" id="PTHR16684">
    <property type="entry name" value="CENTROMERE PROTEIN C"/>
    <property type="match status" value="1"/>
</dbReference>
<dbReference type="Pfam" id="PF15624">
    <property type="entry name" value="Mif2_N"/>
    <property type="match status" value="1"/>
</dbReference>
<evidence type="ECO:0000313" key="10">
    <source>
        <dbReference type="EMBL" id="KAJ9165186.1"/>
    </source>
</evidence>
<comment type="caution">
    <text evidence="10">The sequence shown here is derived from an EMBL/GenBank/DDBJ whole genome shotgun (WGS) entry which is preliminary data.</text>
</comment>
<feature type="domain" description="Mif2/CENP-C cupin" evidence="8">
    <location>
        <begin position="592"/>
        <end position="676"/>
    </location>
</feature>
<protein>
    <recommendedName>
        <fullName evidence="6">CENP-C homolog</fullName>
    </recommendedName>
</protein>
<dbReference type="EMBL" id="JANBVN010000005">
    <property type="protein sequence ID" value="KAJ9165186.1"/>
    <property type="molecule type" value="Genomic_DNA"/>
</dbReference>
<feature type="compositionally biased region" description="Acidic residues" evidence="7">
    <location>
        <begin position="307"/>
        <end position="316"/>
    </location>
</feature>
<feature type="compositionally biased region" description="Acidic residues" evidence="7">
    <location>
        <begin position="189"/>
        <end position="198"/>
    </location>
</feature>
<keyword evidence="3" id="KW-0238">DNA-binding</keyword>
<feature type="domain" description="Mif2 N-terminal" evidence="9">
    <location>
        <begin position="17"/>
        <end position="160"/>
    </location>
</feature>
<feature type="compositionally biased region" description="Acidic residues" evidence="7">
    <location>
        <begin position="534"/>
        <end position="543"/>
    </location>
</feature>
<evidence type="ECO:0000256" key="6">
    <source>
        <dbReference type="ARBA" id="ARBA00075033"/>
    </source>
</evidence>
<dbReference type="GO" id="GO:0051315">
    <property type="term" value="P:attachment of mitotic spindle microtubules to kinetochore"/>
    <property type="evidence" value="ECO:0007669"/>
    <property type="project" value="TreeGrafter"/>
</dbReference>
<dbReference type="InterPro" id="IPR025974">
    <property type="entry name" value="Mif2/CENP-C_cupin"/>
</dbReference>
<dbReference type="InterPro" id="IPR014710">
    <property type="entry name" value="RmlC-like_jellyroll"/>
</dbReference>
<keyword evidence="4" id="KW-0539">Nucleus</keyword>
<feature type="compositionally biased region" description="Low complexity" evidence="7">
    <location>
        <begin position="398"/>
        <end position="408"/>
    </location>
</feature>
<evidence type="ECO:0000313" key="11">
    <source>
        <dbReference type="Proteomes" id="UP001174691"/>
    </source>
</evidence>
<dbReference type="FunFam" id="2.60.120.10:FF:000033">
    <property type="entry name" value="Centromere protein C 1"/>
    <property type="match status" value="1"/>
</dbReference>
<dbReference type="AlphaFoldDB" id="A0AA38VPU4"/>
<reference evidence="10" key="1">
    <citation type="submission" date="2022-07" db="EMBL/GenBank/DDBJ databases">
        <title>Fungi with potential for degradation of polypropylene.</title>
        <authorList>
            <person name="Gostincar C."/>
        </authorList>
    </citation>
    <scope>NUCLEOTIDE SEQUENCE</scope>
    <source>
        <strain evidence="10">EXF-13287</strain>
    </source>
</reference>
<dbReference type="Pfam" id="PF11699">
    <property type="entry name" value="CENP-C_C"/>
    <property type="match status" value="1"/>
</dbReference>
<feature type="region of interest" description="Disordered" evidence="7">
    <location>
        <begin position="1"/>
        <end position="446"/>
    </location>
</feature>
<dbReference type="GO" id="GO:0005634">
    <property type="term" value="C:nucleus"/>
    <property type="evidence" value="ECO:0007669"/>
    <property type="project" value="UniProtKB-SubCell"/>
</dbReference>
<dbReference type="GO" id="GO:0019237">
    <property type="term" value="F:centromeric DNA binding"/>
    <property type="evidence" value="ECO:0007669"/>
    <property type="project" value="InterPro"/>
</dbReference>
<dbReference type="PANTHER" id="PTHR16684:SF11">
    <property type="entry name" value="CENTROMERE PROTEIN C"/>
    <property type="match status" value="1"/>
</dbReference>
<evidence type="ECO:0000259" key="8">
    <source>
        <dbReference type="Pfam" id="PF11699"/>
    </source>
</evidence>
<comment type="function">
    <text evidence="5">Component of the kinetochore, a multiprotein complex that assembles on centromeric DNA and attaches chromosomes to spindle microtubules, mediating chromosome segregation and sister chromatid segregation during meiosis and mitosis. Component of the inner kinetochore constitutive centromere-associated network (CCAN), which serves as a structural platform for outer kinetochore assembly.</text>
</comment>
<dbReference type="Proteomes" id="UP001174691">
    <property type="component" value="Unassembled WGS sequence"/>
</dbReference>
<name>A0AA38VPU4_9PEZI</name>
<dbReference type="GO" id="GO:0000776">
    <property type="term" value="C:kinetochore"/>
    <property type="evidence" value="ECO:0007669"/>
    <property type="project" value="InterPro"/>
</dbReference>
<feature type="compositionally biased region" description="Acidic residues" evidence="7">
    <location>
        <begin position="270"/>
        <end position="287"/>
    </location>
</feature>
<evidence type="ECO:0000256" key="1">
    <source>
        <dbReference type="ARBA" id="ARBA00004123"/>
    </source>
</evidence>
<comment type="similarity">
    <text evidence="2">Belongs to the CENP-C/MIF2 family.</text>
</comment>
<sequence length="696" mass="76442">MAPRTGARRNQSQSEEIFELGKQGRKTGITIRDTGTRDEYGMQPLEDIFSSPEKTTNINTNGARTPSVSGVMYSENEDDDSDEFPMDIENTTAPDPARVMNGIKLPLPRARSPVKTYLQSPAQKNPHLGPSSSPVRGSIVEQRAREEADRSQSPKRRLDFRMNGASSRPVLQPTRTSPRTARKNRETERDEEEEDEEAILQGQDETTNGHDDSMAMIDVGADDMPALGDDDDFELGEESRNDGTPQTNGHAARRPTRRSGRLSESLLADVTEDSPEEEPEEDEELEAEPSPKPTKKRGRPPSKAEAVEQEAEEEDEPPRRATKRRRSSNPVDEEPADPAPKKPAGHPRGRPAGTAKQTAAPTRAATEPASASATQKPKGGKRSRPATKTARRSESPSAAAAAAAAAGADTSLAVVPRGPPLPKSRGLLISRRVEVPGSNDGILRTRSGRHSFRPLAFWRNEHVDYDQDAAVDDPLARGKRRGKVLLPTVKEIVRVEQEEAPPAKKKHYSSHKSSKSSSRPKHSSAPSNPFHDDDPADAWEEDPGTVEGDAIVWRAEYDWDPPGLEEEVEVESEQLAVSGRAIETREIRNATFKFAKTLSMPFFGAGVVDLPPGAEKRPKNSRKMYMAFFVFSGRVLVTVNQSSFRIGRGGMWFVPRGNTYSIENDYDEPARVFFSQGCETGQKAAEEEEGVHPEGA</sequence>
<evidence type="ECO:0000256" key="7">
    <source>
        <dbReference type="SAM" id="MobiDB-lite"/>
    </source>
</evidence>
<dbReference type="InterPro" id="IPR028929">
    <property type="entry name" value="Mif2_N"/>
</dbReference>
<feature type="compositionally biased region" description="Low complexity" evidence="7">
    <location>
        <begin position="358"/>
        <end position="374"/>
    </location>
</feature>
<feature type="compositionally biased region" description="Polar residues" evidence="7">
    <location>
        <begin position="52"/>
        <end position="68"/>
    </location>
</feature>
<feature type="compositionally biased region" description="Acidic residues" evidence="7">
    <location>
        <begin position="75"/>
        <end position="86"/>
    </location>
</feature>
<evidence type="ECO:0000256" key="4">
    <source>
        <dbReference type="ARBA" id="ARBA00023242"/>
    </source>
</evidence>
<gene>
    <name evidence="10" type="ORF">NKR19_g648</name>
</gene>
<feature type="compositionally biased region" description="Basic and acidic residues" evidence="7">
    <location>
        <begin position="142"/>
        <end position="160"/>
    </location>
</feature>
<evidence type="ECO:0000256" key="2">
    <source>
        <dbReference type="ARBA" id="ARBA00010291"/>
    </source>
</evidence>
<organism evidence="10 11">
    <name type="scientific">Coniochaeta hoffmannii</name>
    <dbReference type="NCBI Taxonomy" id="91930"/>
    <lineage>
        <taxon>Eukaryota</taxon>
        <taxon>Fungi</taxon>
        <taxon>Dikarya</taxon>
        <taxon>Ascomycota</taxon>
        <taxon>Pezizomycotina</taxon>
        <taxon>Sordariomycetes</taxon>
        <taxon>Sordariomycetidae</taxon>
        <taxon>Coniochaetales</taxon>
        <taxon>Coniochaetaceae</taxon>
        <taxon>Coniochaeta</taxon>
    </lineage>
</organism>
<keyword evidence="11" id="KW-1185">Reference proteome</keyword>
<dbReference type="GO" id="GO:0051382">
    <property type="term" value="P:kinetochore assembly"/>
    <property type="evidence" value="ECO:0007669"/>
    <property type="project" value="InterPro"/>
</dbReference>
<dbReference type="InterPro" id="IPR011051">
    <property type="entry name" value="RmlC_Cupin_sf"/>
</dbReference>
<feature type="region of interest" description="Disordered" evidence="7">
    <location>
        <begin position="496"/>
        <end position="543"/>
    </location>
</feature>
<feature type="compositionally biased region" description="Basic residues" evidence="7">
    <location>
        <begin position="251"/>
        <end position="260"/>
    </location>
</feature>
<accession>A0AA38VPU4</accession>
<dbReference type="SUPFAM" id="SSF51182">
    <property type="entry name" value="RmlC-like cupins"/>
    <property type="match status" value="1"/>
</dbReference>
<evidence type="ECO:0000259" key="9">
    <source>
        <dbReference type="Pfam" id="PF15624"/>
    </source>
</evidence>
<comment type="subcellular location">
    <subcellularLocation>
        <location evidence="1">Nucleus</location>
    </subcellularLocation>
</comment>
<dbReference type="InterPro" id="IPR028386">
    <property type="entry name" value="CENP-C/Mif2/cnp3"/>
</dbReference>
<dbReference type="Gene3D" id="2.60.120.10">
    <property type="entry name" value="Jelly Rolls"/>
    <property type="match status" value="1"/>
</dbReference>
<dbReference type="CDD" id="cd06993">
    <property type="entry name" value="cupin_CENP-C_C"/>
    <property type="match status" value="1"/>
</dbReference>
<proteinExistence type="inferred from homology"/>